<evidence type="ECO:0000256" key="1">
    <source>
        <dbReference type="ARBA" id="ARBA00022679"/>
    </source>
</evidence>
<dbReference type="GO" id="GO:0003951">
    <property type="term" value="F:NAD+ kinase activity"/>
    <property type="evidence" value="ECO:0007669"/>
    <property type="project" value="UniProtKB-EC"/>
</dbReference>
<keyword evidence="4" id="KW-0520">NAD</keyword>
<dbReference type="EMBL" id="FPHH01000137">
    <property type="protein sequence ID" value="SFV70245.1"/>
    <property type="molecule type" value="Genomic_DNA"/>
</dbReference>
<dbReference type="InterPro" id="IPR017437">
    <property type="entry name" value="ATP-NAD_kinase_PpnK-typ_C"/>
</dbReference>
<dbReference type="PANTHER" id="PTHR20275">
    <property type="entry name" value="NAD KINASE"/>
    <property type="match status" value="1"/>
</dbReference>
<keyword evidence="3" id="KW-0521">NADP</keyword>
<dbReference type="Gene3D" id="2.60.200.30">
    <property type="entry name" value="Probable inorganic polyphosphate/atp-NAD kinase, domain 2"/>
    <property type="match status" value="1"/>
</dbReference>
<name>A0A1W1CX00_9ZZZZ</name>
<dbReference type="InterPro" id="IPR017438">
    <property type="entry name" value="ATP-NAD_kinase_N"/>
</dbReference>
<dbReference type="GO" id="GO:0006741">
    <property type="term" value="P:NADP+ biosynthetic process"/>
    <property type="evidence" value="ECO:0007669"/>
    <property type="project" value="InterPro"/>
</dbReference>
<dbReference type="Gene3D" id="3.40.50.10330">
    <property type="entry name" value="Probable inorganic polyphosphate/atp-NAD kinase, domain 1"/>
    <property type="match status" value="1"/>
</dbReference>
<dbReference type="InterPro" id="IPR002504">
    <property type="entry name" value="NADK"/>
</dbReference>
<evidence type="ECO:0000256" key="4">
    <source>
        <dbReference type="ARBA" id="ARBA00023027"/>
    </source>
</evidence>
<organism evidence="5">
    <name type="scientific">hydrothermal vent metagenome</name>
    <dbReference type="NCBI Taxonomy" id="652676"/>
    <lineage>
        <taxon>unclassified sequences</taxon>
        <taxon>metagenomes</taxon>
        <taxon>ecological metagenomes</taxon>
    </lineage>
</organism>
<dbReference type="Pfam" id="PF20143">
    <property type="entry name" value="NAD_kinase_C"/>
    <property type="match status" value="1"/>
</dbReference>
<dbReference type="GO" id="GO:0019674">
    <property type="term" value="P:NAD+ metabolic process"/>
    <property type="evidence" value="ECO:0007669"/>
    <property type="project" value="InterPro"/>
</dbReference>
<sequence length="284" mass="31723">MKAKTIEKVGVVLRPSTPELKEYYYILEKIFNKYGIEVILDSISGGMIGIMGMEFEILCKNSDAIVTLGGDGTLISAVRRSFKYDIPIFGIYAGSLGFLADINFDELEQFVIKLVEGNYRVDERAILEATFRQNGKDVSIYAFNDIVLTRPSVSNMIHVETLVDSKAFNTYYGDGVIVATPTGSTAYNLSAGGPVLFPLTNVFALTPICPHSLTQRPVVLPGEFSIEMKTPRDKALIIIDGQDKHELVQGESIHIQLAEKRVKLIHREEFNYFDVLKEKLNWGD</sequence>
<dbReference type="PANTHER" id="PTHR20275:SF0">
    <property type="entry name" value="NAD KINASE"/>
    <property type="match status" value="1"/>
</dbReference>
<dbReference type="SUPFAM" id="SSF111331">
    <property type="entry name" value="NAD kinase/diacylglycerol kinase-like"/>
    <property type="match status" value="1"/>
</dbReference>
<gene>
    <name evidence="5" type="ORF">MNB_SM-5-1383</name>
</gene>
<evidence type="ECO:0000313" key="5">
    <source>
        <dbReference type="EMBL" id="SFV70245.1"/>
    </source>
</evidence>
<dbReference type="Pfam" id="PF01513">
    <property type="entry name" value="NAD_kinase"/>
    <property type="match status" value="1"/>
</dbReference>
<dbReference type="HAMAP" id="MF_00361">
    <property type="entry name" value="NAD_kinase"/>
    <property type="match status" value="1"/>
</dbReference>
<dbReference type="AlphaFoldDB" id="A0A1W1CX00"/>
<evidence type="ECO:0000256" key="2">
    <source>
        <dbReference type="ARBA" id="ARBA00022777"/>
    </source>
</evidence>
<reference evidence="5" key="1">
    <citation type="submission" date="2016-10" db="EMBL/GenBank/DDBJ databases">
        <authorList>
            <person name="de Groot N.N."/>
        </authorList>
    </citation>
    <scope>NUCLEOTIDE SEQUENCE</scope>
</reference>
<keyword evidence="1 5" id="KW-0808">Transferase</keyword>
<protein>
    <submittedName>
        <fullName evidence="5">NAD kinase</fullName>
        <ecNumber evidence="5">2.7.1.23</ecNumber>
    </submittedName>
</protein>
<keyword evidence="2 5" id="KW-0418">Kinase</keyword>
<proteinExistence type="inferred from homology"/>
<dbReference type="CDD" id="cd01653">
    <property type="entry name" value="GATase1"/>
    <property type="match status" value="1"/>
</dbReference>
<dbReference type="InterPro" id="IPR016064">
    <property type="entry name" value="NAD/diacylglycerol_kinase_sf"/>
</dbReference>
<evidence type="ECO:0000256" key="3">
    <source>
        <dbReference type="ARBA" id="ARBA00022857"/>
    </source>
</evidence>
<accession>A0A1W1CX00</accession>
<dbReference type="EC" id="2.7.1.23" evidence="5"/>